<dbReference type="PANTHER" id="PTHR43410">
    <property type="entry name" value="NITRIC OXIDE SYNTHASE OXYGENASE"/>
    <property type="match status" value="1"/>
</dbReference>
<proteinExistence type="inferred from homology"/>
<evidence type="ECO:0000256" key="4">
    <source>
        <dbReference type="ARBA" id="ARBA00012989"/>
    </source>
</evidence>
<dbReference type="PANTHER" id="PTHR43410:SF1">
    <property type="entry name" value="NITRIC OXIDE SYNTHASE"/>
    <property type="match status" value="1"/>
</dbReference>
<protein>
    <recommendedName>
        <fullName evidence="4">nitric-oxide synthase (NADPH)</fullName>
        <ecNumber evidence="4">1.14.13.39</ecNumber>
    </recommendedName>
</protein>
<evidence type="ECO:0000256" key="1">
    <source>
        <dbReference type="ARBA" id="ARBA00001917"/>
    </source>
</evidence>
<evidence type="ECO:0000256" key="11">
    <source>
        <dbReference type="ARBA" id="ARBA00023004"/>
    </source>
</evidence>
<keyword evidence="6" id="KW-0285">Flavoprotein</keyword>
<comment type="cofactor">
    <cofactor evidence="1">
        <name>FMN</name>
        <dbReference type="ChEBI" id="CHEBI:58210"/>
    </cofactor>
</comment>
<dbReference type="InterPro" id="IPR017938">
    <property type="entry name" value="Riboflavin_synthase-like_b-brl"/>
</dbReference>
<sequence length="111" mass="12768">MIASLHDPLTSATVLRNVKTLRFTDTVLCFLQGESEYEEWKYHKNKNIVELIEEFSSLTVPAVLLLTQLPRLQPRFYSISSSPQAHPGEIHATVAVVRFKKETKFLQRLLL</sequence>
<comment type="caution">
    <text evidence="13">The sequence shown here is derived from an EMBL/GenBank/DDBJ whole genome shotgun (WGS) entry which is preliminary data.</text>
</comment>
<evidence type="ECO:0000256" key="3">
    <source>
        <dbReference type="ARBA" id="ARBA00006267"/>
    </source>
</evidence>
<dbReference type="Pfam" id="PF00667">
    <property type="entry name" value="FAD_binding_1"/>
    <property type="match status" value="1"/>
</dbReference>
<evidence type="ECO:0000256" key="9">
    <source>
        <dbReference type="ARBA" id="ARBA00022860"/>
    </source>
</evidence>
<dbReference type="GO" id="GO:0004517">
    <property type="term" value="F:nitric-oxide synthase activity"/>
    <property type="evidence" value="ECO:0007669"/>
    <property type="project" value="UniProtKB-EC"/>
</dbReference>
<gene>
    <name evidence="13" type="ORF">PACLA_8A064380</name>
</gene>
<feature type="domain" description="Sulfite reductase [NADPH] flavoprotein alpha-component-like FAD-binding" evidence="12">
    <location>
        <begin position="27"/>
        <end position="101"/>
    </location>
</feature>
<comment type="cofactor">
    <cofactor evidence="2">
        <name>heme b</name>
        <dbReference type="ChEBI" id="CHEBI:60344"/>
    </cofactor>
</comment>
<name>A0A6S7IM50_PARCT</name>
<evidence type="ECO:0000256" key="5">
    <source>
        <dbReference type="ARBA" id="ARBA00022617"/>
    </source>
</evidence>
<accession>A0A6S7IM50</accession>
<keyword evidence="7" id="KW-0479">Metal-binding</keyword>
<keyword evidence="11" id="KW-0408">Iron</keyword>
<dbReference type="EMBL" id="CACRXK020010171">
    <property type="protein sequence ID" value="CAB4018797.1"/>
    <property type="molecule type" value="Genomic_DNA"/>
</dbReference>
<dbReference type="InterPro" id="IPR050607">
    <property type="entry name" value="NOS"/>
</dbReference>
<evidence type="ECO:0000256" key="7">
    <source>
        <dbReference type="ARBA" id="ARBA00022723"/>
    </source>
</evidence>
<dbReference type="EC" id="1.14.13.39" evidence="4"/>
<dbReference type="OrthoDB" id="1856718at2759"/>
<evidence type="ECO:0000313" key="14">
    <source>
        <dbReference type="Proteomes" id="UP001152795"/>
    </source>
</evidence>
<evidence type="ECO:0000256" key="2">
    <source>
        <dbReference type="ARBA" id="ARBA00001970"/>
    </source>
</evidence>
<evidence type="ECO:0000259" key="12">
    <source>
        <dbReference type="Pfam" id="PF00667"/>
    </source>
</evidence>
<dbReference type="GO" id="GO:0005516">
    <property type="term" value="F:calmodulin binding"/>
    <property type="evidence" value="ECO:0007669"/>
    <property type="project" value="UniProtKB-KW"/>
</dbReference>
<keyword evidence="10" id="KW-0560">Oxidoreductase</keyword>
<dbReference type="AlphaFoldDB" id="A0A6S7IM50"/>
<evidence type="ECO:0000256" key="8">
    <source>
        <dbReference type="ARBA" id="ARBA00022857"/>
    </source>
</evidence>
<evidence type="ECO:0000256" key="6">
    <source>
        <dbReference type="ARBA" id="ARBA00022643"/>
    </source>
</evidence>
<dbReference type="SUPFAM" id="SSF63380">
    <property type="entry name" value="Riboflavin synthase domain-like"/>
    <property type="match status" value="1"/>
</dbReference>
<dbReference type="InterPro" id="IPR003097">
    <property type="entry name" value="CysJ-like_FAD-binding"/>
</dbReference>
<evidence type="ECO:0000313" key="13">
    <source>
        <dbReference type="EMBL" id="CAB4018797.1"/>
    </source>
</evidence>
<organism evidence="13 14">
    <name type="scientific">Paramuricea clavata</name>
    <name type="common">Red gorgonian</name>
    <name type="synonym">Violescent sea-whip</name>
    <dbReference type="NCBI Taxonomy" id="317549"/>
    <lineage>
        <taxon>Eukaryota</taxon>
        <taxon>Metazoa</taxon>
        <taxon>Cnidaria</taxon>
        <taxon>Anthozoa</taxon>
        <taxon>Octocorallia</taxon>
        <taxon>Malacalcyonacea</taxon>
        <taxon>Plexauridae</taxon>
        <taxon>Paramuricea</taxon>
    </lineage>
</organism>
<dbReference type="GO" id="GO:0046872">
    <property type="term" value="F:metal ion binding"/>
    <property type="evidence" value="ECO:0007669"/>
    <property type="project" value="UniProtKB-KW"/>
</dbReference>
<keyword evidence="5" id="KW-0349">Heme</keyword>
<keyword evidence="9" id="KW-0112">Calmodulin-binding</keyword>
<dbReference type="Proteomes" id="UP001152795">
    <property type="component" value="Unassembled WGS sequence"/>
</dbReference>
<keyword evidence="6" id="KW-0288">FMN</keyword>
<comment type="similarity">
    <text evidence="3">Belongs to the NOS family.</text>
</comment>
<keyword evidence="8" id="KW-0521">NADP</keyword>
<keyword evidence="14" id="KW-1185">Reference proteome</keyword>
<dbReference type="Gene3D" id="2.40.30.10">
    <property type="entry name" value="Translation factors"/>
    <property type="match status" value="1"/>
</dbReference>
<evidence type="ECO:0000256" key="10">
    <source>
        <dbReference type="ARBA" id="ARBA00023002"/>
    </source>
</evidence>
<reference evidence="13" key="1">
    <citation type="submission" date="2020-04" db="EMBL/GenBank/DDBJ databases">
        <authorList>
            <person name="Alioto T."/>
            <person name="Alioto T."/>
            <person name="Gomez Garrido J."/>
        </authorList>
    </citation>
    <scope>NUCLEOTIDE SEQUENCE</scope>
    <source>
        <strain evidence="13">A484AB</strain>
    </source>
</reference>